<dbReference type="InterPro" id="IPR006680">
    <property type="entry name" value="Amidohydro-rel"/>
</dbReference>
<evidence type="ECO:0000256" key="6">
    <source>
        <dbReference type="HAMAP-Rule" id="MF_01518"/>
    </source>
</evidence>
<evidence type="ECO:0000259" key="7">
    <source>
        <dbReference type="Pfam" id="PF01979"/>
    </source>
</evidence>
<comment type="similarity">
    <text evidence="1 6">Belongs to the metallo-dependent hydrolases superfamily. Adenine deaminase family.</text>
</comment>
<dbReference type="InterPro" id="IPR026912">
    <property type="entry name" value="Adenine_deam_C"/>
</dbReference>
<dbReference type="CDD" id="cd01295">
    <property type="entry name" value="AdeC"/>
    <property type="match status" value="1"/>
</dbReference>
<dbReference type="OrthoDB" id="9775607at2"/>
<dbReference type="InterPro" id="IPR032466">
    <property type="entry name" value="Metal_Hydrolase"/>
</dbReference>
<evidence type="ECO:0000313" key="9">
    <source>
        <dbReference type="EMBL" id="KID41686.1"/>
    </source>
</evidence>
<dbReference type="Pfam" id="PF13382">
    <property type="entry name" value="Adenine_deam_C"/>
    <property type="match status" value="1"/>
</dbReference>
<keyword evidence="4 6" id="KW-0464">Manganese</keyword>
<evidence type="ECO:0000256" key="2">
    <source>
        <dbReference type="ARBA" id="ARBA00012782"/>
    </source>
</evidence>
<evidence type="ECO:0000256" key="4">
    <source>
        <dbReference type="ARBA" id="ARBA00023211"/>
    </source>
</evidence>
<comment type="cofactor">
    <cofactor evidence="6">
        <name>Mn(2+)</name>
        <dbReference type="ChEBI" id="CHEBI:29035"/>
    </cofactor>
</comment>
<keyword evidence="3 6" id="KW-0378">Hydrolase</keyword>
<dbReference type="Gene3D" id="3.20.20.140">
    <property type="entry name" value="Metal-dependent hydrolases"/>
    <property type="match status" value="1"/>
</dbReference>
<feature type="domain" description="Adenine deaminase C-terminal" evidence="8">
    <location>
        <begin position="382"/>
        <end position="546"/>
    </location>
</feature>
<dbReference type="Gene3D" id="2.30.40.10">
    <property type="entry name" value="Urease, subunit C, domain 1"/>
    <property type="match status" value="1"/>
</dbReference>
<dbReference type="SUPFAM" id="SSF51556">
    <property type="entry name" value="Metallo-dependent hydrolases"/>
    <property type="match status" value="1"/>
</dbReference>
<dbReference type="Proteomes" id="UP000031397">
    <property type="component" value="Unassembled WGS sequence"/>
</dbReference>
<dbReference type="HAMAP" id="MF_01518">
    <property type="entry name" value="Adenine_deamin"/>
    <property type="match status" value="1"/>
</dbReference>
<dbReference type="Pfam" id="PF01979">
    <property type="entry name" value="Amidohydro_1"/>
    <property type="match status" value="1"/>
</dbReference>
<sequence length="557" mass="61282">MAEYDIKIINGKVLDPDRMKFIVKDLFINNGKLVSSDQVSNLHPKTTIDATGKVIVPGYIDSHVHIESSLVTPSELGKLLLKHGVTTIFADPHEIANVIGKDGIKYMITDSRKTPLDIFYMLPSSVPCVPFDHNGATLTANSLHEFYQYPEVKGLAEVMDYPAVASGENDIMAKIKDAKQHHLSVDGHTAGFNDQQLAVYEKAGIQTDHESTTPQEIKERLRHGFKIFLREGTVERDLKSTLPAMKEEDPVNFSFCTDDKLISDLVDEGSIDDNIQLALGAGVKPELAYTMASFNAAKAHQLSQVGKLQPGFKADLNILNDVNNPTPVQVIKNGQIVTENHSHPTPFTENTVHAEFKSNQLRLPLTTGKAHVLGIKPNHIDTKHLILNIPPTDNFQSDPSQDILKIVVVERHHNLGTVGVGLVQGFKIKHGAIATTIAHDDHNIVAVGTSDHDIEQAINNLITAGGGISVVNKQQTLSTLALPVAGLMSDKDYRTVAKETKQIYRDYKQIAAPIDFDPFITLSFLTLPVIPTLKMTDQGLYDFNQQQFINVNASSHM</sequence>
<dbReference type="SUPFAM" id="SSF51338">
    <property type="entry name" value="Composite domain of metallo-dependent hydrolases"/>
    <property type="match status" value="1"/>
</dbReference>
<dbReference type="PANTHER" id="PTHR11113:SF2">
    <property type="entry name" value="ADENINE DEAMINASE"/>
    <property type="match status" value="1"/>
</dbReference>
<dbReference type="EC" id="3.5.4.2" evidence="2 6"/>
<dbReference type="SMR" id="A0A0C1PP60"/>
<protein>
    <recommendedName>
        <fullName evidence="2 6">Adenine deaminase</fullName>
        <shortName evidence="6">Adenase</shortName>
        <shortName evidence="6">Adenine aminase</shortName>
        <ecNumber evidence="2 6">3.5.4.2</ecNumber>
    </recommendedName>
</protein>
<keyword evidence="10" id="KW-1185">Reference proteome</keyword>
<dbReference type="GO" id="GO:0006146">
    <property type="term" value="P:adenine catabolic process"/>
    <property type="evidence" value="ECO:0007669"/>
    <property type="project" value="InterPro"/>
</dbReference>
<gene>
    <name evidence="6" type="primary">ade</name>
    <name evidence="9" type="ORF">LfDm3_0928</name>
</gene>
<accession>A0A0C1PP60</accession>
<dbReference type="GO" id="GO:0000034">
    <property type="term" value="F:adenine deaminase activity"/>
    <property type="evidence" value="ECO:0007669"/>
    <property type="project" value="UniProtKB-UniRule"/>
</dbReference>
<dbReference type="PANTHER" id="PTHR11113">
    <property type="entry name" value="N-ACETYLGLUCOSAMINE-6-PHOSPHATE DEACETYLASE"/>
    <property type="match status" value="1"/>
</dbReference>
<dbReference type="AlphaFoldDB" id="A0A0C1PP60"/>
<dbReference type="GeneID" id="74913593"/>
<dbReference type="PATRIC" id="fig|1614.7.peg.883"/>
<reference evidence="9 10" key="1">
    <citation type="submission" date="2014-06" db="EMBL/GenBank/DDBJ databases">
        <title>Functional and comparative genomic analyses of the Drosophila gut microbiota identify candidate symbiosis factors.</title>
        <authorList>
            <person name="Newell P.D."/>
            <person name="Chaston J.M."/>
            <person name="Douglas A.E."/>
        </authorList>
    </citation>
    <scope>NUCLEOTIDE SEQUENCE [LARGE SCALE GENOMIC DNA]</scope>
    <source>
        <strain evidence="9 10">DmCS_002</strain>
    </source>
</reference>
<dbReference type="InterPro" id="IPR006679">
    <property type="entry name" value="Adenine_deam"/>
</dbReference>
<evidence type="ECO:0000256" key="5">
    <source>
        <dbReference type="ARBA" id="ARBA00047720"/>
    </source>
</evidence>
<proteinExistence type="inferred from homology"/>
<feature type="domain" description="Amidohydrolase-related" evidence="7">
    <location>
        <begin position="54"/>
        <end position="337"/>
    </location>
</feature>
<evidence type="ECO:0000259" key="8">
    <source>
        <dbReference type="Pfam" id="PF13382"/>
    </source>
</evidence>
<comment type="catalytic activity">
    <reaction evidence="5 6">
        <text>adenine + H2O + H(+) = hypoxanthine + NH4(+)</text>
        <dbReference type="Rhea" id="RHEA:23688"/>
        <dbReference type="ChEBI" id="CHEBI:15377"/>
        <dbReference type="ChEBI" id="CHEBI:15378"/>
        <dbReference type="ChEBI" id="CHEBI:16708"/>
        <dbReference type="ChEBI" id="CHEBI:17368"/>
        <dbReference type="ChEBI" id="CHEBI:28938"/>
        <dbReference type="EC" id="3.5.4.2"/>
    </reaction>
</comment>
<dbReference type="NCBIfam" id="TIGR01178">
    <property type="entry name" value="ade"/>
    <property type="match status" value="1"/>
</dbReference>
<organism evidence="9 10">
    <name type="scientific">Fructilactobacillus fructivorans</name>
    <dbReference type="NCBI Taxonomy" id="1614"/>
    <lineage>
        <taxon>Bacteria</taxon>
        <taxon>Bacillati</taxon>
        <taxon>Bacillota</taxon>
        <taxon>Bacilli</taxon>
        <taxon>Lactobacillales</taxon>
        <taxon>Lactobacillaceae</taxon>
        <taxon>Fructilactobacillus</taxon>
    </lineage>
</organism>
<dbReference type="RefSeq" id="WP_039144515.1">
    <property type="nucleotide sequence ID" value="NZ_JOJZ01000019.1"/>
</dbReference>
<evidence type="ECO:0000256" key="3">
    <source>
        <dbReference type="ARBA" id="ARBA00022801"/>
    </source>
</evidence>
<dbReference type="InterPro" id="IPR011059">
    <property type="entry name" value="Metal-dep_hydrolase_composite"/>
</dbReference>
<comment type="caution">
    <text evidence="9">The sequence shown here is derived from an EMBL/GenBank/DDBJ whole genome shotgun (WGS) entry which is preliminary data.</text>
</comment>
<dbReference type="EMBL" id="JOJZ01000019">
    <property type="protein sequence ID" value="KID41686.1"/>
    <property type="molecule type" value="Genomic_DNA"/>
</dbReference>
<evidence type="ECO:0000256" key="1">
    <source>
        <dbReference type="ARBA" id="ARBA00006773"/>
    </source>
</evidence>
<name>A0A0C1PP60_9LACO</name>
<evidence type="ECO:0000313" key="10">
    <source>
        <dbReference type="Proteomes" id="UP000031397"/>
    </source>
</evidence>